<comment type="caution">
    <text evidence="2">The sequence shown here is derived from an EMBL/GenBank/DDBJ whole genome shotgun (WGS) entry which is preliminary data.</text>
</comment>
<evidence type="ECO:0000313" key="2">
    <source>
        <dbReference type="EMBL" id="PMP82795.1"/>
    </source>
</evidence>
<dbReference type="SUPFAM" id="SSF53850">
    <property type="entry name" value="Periplasmic binding protein-like II"/>
    <property type="match status" value="1"/>
</dbReference>
<feature type="domain" description="Solute-binding protein family 5" evidence="1">
    <location>
        <begin position="84"/>
        <end position="455"/>
    </location>
</feature>
<sequence length="563" mass="62952">MKKTFVFTVLLISLMVVFSFGQQFVDIFKPEANVKYGGTLKLVMPWGPLTFNLNPFLPQGVHLGIIPELYEPLFYINSLNGNTTPILGTNYKWEDNNLKLVVSVRQGVKWSDGQPFTAQDVAFTFNYLKKYPALDNSGIWSSVNNLQSVVASGDTVVFTFSKPNTPLLYYIAGILITPEHIWSNITNPATYTNPNPVVTGPFLFKSFTSPDQVVAVKNPNYWMKDRPYIDQIVMQSVNSNTTALLYMIKHDYDVSYLFIPDPQKAWVEKDPELNHIWWPTNNVNILYLNTLKFPFNNPLFRKAISMAIDRNLLEKTAYFGTGGYDVSPTGIIPAQQKEWLDPTLTSLAASLVTYNPKAAQQLLTSIGFVKNSAGQLCGPDGKPLPTFKILVGAGWTDFISMAQVISQELQEIGISTTIDQEPWNTYISSVMTGTYDMVICWGTGTGPSPYYLYYQEFNPAFSASKIGETAVSDYSRYTNPLITAALEVFASSSDPNIQKQAIYTIERIVLQDVPFVVLTNRTNFFDYSTAHFVGWPSESNPYASGGNFDGPDGLPMSLIIHLK</sequence>
<dbReference type="Pfam" id="PF00496">
    <property type="entry name" value="SBP_bac_5"/>
    <property type="match status" value="1"/>
</dbReference>
<dbReference type="GO" id="GO:0043190">
    <property type="term" value="C:ATP-binding cassette (ABC) transporter complex"/>
    <property type="evidence" value="ECO:0007669"/>
    <property type="project" value="InterPro"/>
</dbReference>
<dbReference type="PIRSF" id="PIRSF002741">
    <property type="entry name" value="MppA"/>
    <property type="match status" value="1"/>
</dbReference>
<dbReference type="GO" id="GO:0015833">
    <property type="term" value="P:peptide transport"/>
    <property type="evidence" value="ECO:0007669"/>
    <property type="project" value="TreeGrafter"/>
</dbReference>
<proteinExistence type="predicted"/>
<dbReference type="EMBL" id="PNIX01000174">
    <property type="protein sequence ID" value="PMP82795.1"/>
    <property type="molecule type" value="Genomic_DNA"/>
</dbReference>
<organism evidence="2 3">
    <name type="scientific">Caldisericum exile</name>
    <dbReference type="NCBI Taxonomy" id="693075"/>
    <lineage>
        <taxon>Bacteria</taxon>
        <taxon>Pseudomonadati</taxon>
        <taxon>Caldisericota/Cryosericota group</taxon>
        <taxon>Caldisericota</taxon>
        <taxon>Caldisericia</taxon>
        <taxon>Caldisericales</taxon>
        <taxon>Caldisericaceae</taxon>
        <taxon>Caldisericum</taxon>
    </lineage>
</organism>
<gene>
    <name evidence="2" type="ORF">C0175_03015</name>
</gene>
<protein>
    <submittedName>
        <fullName evidence="2">ABC transporter substrate-binding protein</fullName>
    </submittedName>
</protein>
<dbReference type="InterPro" id="IPR030678">
    <property type="entry name" value="Peptide/Ni-bd"/>
</dbReference>
<evidence type="ECO:0000313" key="3">
    <source>
        <dbReference type="Proteomes" id="UP000236910"/>
    </source>
</evidence>
<dbReference type="Gene3D" id="3.10.105.10">
    <property type="entry name" value="Dipeptide-binding Protein, Domain 3"/>
    <property type="match status" value="1"/>
</dbReference>
<name>A0A2J6X738_9BACT</name>
<dbReference type="CDD" id="cd08509">
    <property type="entry name" value="PBP2_TmCBP_oligosaccharides_like"/>
    <property type="match status" value="1"/>
</dbReference>
<evidence type="ECO:0000259" key="1">
    <source>
        <dbReference type="Pfam" id="PF00496"/>
    </source>
</evidence>
<dbReference type="InterPro" id="IPR000914">
    <property type="entry name" value="SBP_5_dom"/>
</dbReference>
<dbReference type="GO" id="GO:1904680">
    <property type="term" value="F:peptide transmembrane transporter activity"/>
    <property type="evidence" value="ECO:0007669"/>
    <property type="project" value="TreeGrafter"/>
</dbReference>
<dbReference type="InterPro" id="IPR039424">
    <property type="entry name" value="SBP_5"/>
</dbReference>
<dbReference type="Gene3D" id="3.40.190.10">
    <property type="entry name" value="Periplasmic binding protein-like II"/>
    <property type="match status" value="1"/>
</dbReference>
<dbReference type="GO" id="GO:0030288">
    <property type="term" value="C:outer membrane-bounded periplasmic space"/>
    <property type="evidence" value="ECO:0007669"/>
    <property type="project" value="UniProtKB-ARBA"/>
</dbReference>
<reference evidence="2 3" key="1">
    <citation type="submission" date="2018-01" db="EMBL/GenBank/DDBJ databases">
        <title>Metagenomic assembled genomes from two thermal pools in the Uzon Caldera, Kamchatka, Russia.</title>
        <authorList>
            <person name="Wilkins L."/>
            <person name="Ettinger C."/>
        </authorList>
    </citation>
    <scope>NUCLEOTIDE SEQUENCE [LARGE SCALE GENOMIC DNA]</scope>
    <source>
        <strain evidence="2">ARK-10</strain>
    </source>
</reference>
<accession>A0A2J6X738</accession>
<dbReference type="PANTHER" id="PTHR30290">
    <property type="entry name" value="PERIPLASMIC BINDING COMPONENT OF ABC TRANSPORTER"/>
    <property type="match status" value="1"/>
</dbReference>
<dbReference type="Proteomes" id="UP000236910">
    <property type="component" value="Unassembled WGS sequence"/>
</dbReference>
<dbReference type="Gene3D" id="3.90.76.10">
    <property type="entry name" value="Dipeptide-binding Protein, Domain 1"/>
    <property type="match status" value="1"/>
</dbReference>
<dbReference type="AlphaFoldDB" id="A0A2J6X738"/>